<dbReference type="RefSeq" id="WP_141530862.1">
    <property type="nucleotide sequence ID" value="NZ_NTWE01000108.1"/>
</dbReference>
<proteinExistence type="predicted"/>
<comment type="caution">
    <text evidence="3">The sequence shown here is derived from an EMBL/GenBank/DDBJ whole genome shotgun (WGS) entry which is preliminary data.</text>
</comment>
<dbReference type="AlphaFoldDB" id="A0A2A8PN15"/>
<dbReference type="Proteomes" id="UP000220635">
    <property type="component" value="Unassembled WGS sequence"/>
</dbReference>
<evidence type="ECO:0000313" key="3">
    <source>
        <dbReference type="EMBL" id="PEV94500.1"/>
    </source>
</evidence>
<reference evidence="3 4" key="1">
    <citation type="submission" date="2017-09" db="EMBL/GenBank/DDBJ databases">
        <title>Large-scale bioinformatics analysis of Bacillus genomes uncovers conserved roles of natural products in bacterial physiology.</title>
        <authorList>
            <consortium name="Agbiome Team Llc"/>
            <person name="Bleich R.M."/>
            <person name="Grubbs K.J."/>
            <person name="Santa Maria K.C."/>
            <person name="Allen S.E."/>
            <person name="Farag S."/>
            <person name="Shank E.A."/>
            <person name="Bowers A."/>
        </authorList>
    </citation>
    <scope>NUCLEOTIDE SEQUENCE [LARGE SCALE GENOMIC DNA]</scope>
    <source>
        <strain evidence="3 4">AFS010695</strain>
    </source>
</reference>
<protein>
    <recommendedName>
        <fullName evidence="2">Putative adhesive domain-containing protein</fullName>
    </recommendedName>
</protein>
<dbReference type="InterPro" id="IPR046762">
    <property type="entry name" value="pAdhesive_17"/>
</dbReference>
<evidence type="ECO:0000313" key="4">
    <source>
        <dbReference type="Proteomes" id="UP000220635"/>
    </source>
</evidence>
<evidence type="ECO:0000259" key="2">
    <source>
        <dbReference type="Pfam" id="PF20609"/>
    </source>
</evidence>
<name>A0A2A8PN15_BACCE</name>
<dbReference type="EMBL" id="NTWE01000108">
    <property type="protein sequence ID" value="PEV94500.1"/>
    <property type="molecule type" value="Genomic_DNA"/>
</dbReference>
<dbReference type="OrthoDB" id="2157687at2"/>
<gene>
    <name evidence="3" type="ORF">CN425_27415</name>
</gene>
<evidence type="ECO:0000256" key="1">
    <source>
        <dbReference type="SAM" id="SignalP"/>
    </source>
</evidence>
<organism evidence="3 4">
    <name type="scientific">Bacillus cereus</name>
    <dbReference type="NCBI Taxonomy" id="1396"/>
    <lineage>
        <taxon>Bacteria</taxon>
        <taxon>Bacillati</taxon>
        <taxon>Bacillota</taxon>
        <taxon>Bacilli</taxon>
        <taxon>Bacillales</taxon>
        <taxon>Bacillaceae</taxon>
        <taxon>Bacillus</taxon>
        <taxon>Bacillus cereus group</taxon>
    </lineage>
</organism>
<sequence>MKKKVNYKKKLNTNNSRKLLLTAKLLTATCVMIAPFAPNVSNHIPFAQSGVAYADGLTDITILQNTKLTTSNDRPVQKPDGSYDFDLTLSGRALAEVGALDDKKIVFTIPEELRGNITNPTVDISVELLPLQLADVPLLDTTLTGLQKTLDTVNGILTPIGNVPLVGRLVKGLITAITNLTTNINQTIEGLKHLGTYTDSLPGVISNNGSTITVDFDEGLGNYLQKTYAEILSPLVNGLDQFVKDLVNGLPLLGKVLGPVLTPILDTALKPVLALLQGVINGTGDLANALLNARILGENKYTLHATTSDPNVPFSDFHAAAIKGNLINLDLITSGASKQTIHWKDDSDSDSDS</sequence>
<accession>A0A2A8PN15</accession>
<keyword evidence="1" id="KW-0732">Signal</keyword>
<feature type="signal peptide" evidence="1">
    <location>
        <begin position="1"/>
        <end position="33"/>
    </location>
</feature>
<feature type="non-terminal residue" evidence="3">
    <location>
        <position position="353"/>
    </location>
</feature>
<dbReference type="Pfam" id="PF20609">
    <property type="entry name" value="pAdhesive_17"/>
    <property type="match status" value="1"/>
</dbReference>
<feature type="chain" id="PRO_5018251517" description="Putative adhesive domain-containing protein" evidence="1">
    <location>
        <begin position="34"/>
        <end position="353"/>
    </location>
</feature>
<feature type="domain" description="Putative adhesive" evidence="2">
    <location>
        <begin position="56"/>
        <end position="341"/>
    </location>
</feature>